<feature type="binding site" evidence="8">
    <location>
        <position position="232"/>
    </location>
    <ligand>
        <name>NADP(+)</name>
        <dbReference type="ChEBI" id="CHEBI:58349"/>
    </ligand>
</feature>
<dbReference type="SUPFAM" id="SSF51735">
    <property type="entry name" value="NAD(P)-binding Rossmann-fold domains"/>
    <property type="match status" value="1"/>
</dbReference>
<organism evidence="12 13">
    <name type="scientific">Jannaschia aquimarina</name>
    <dbReference type="NCBI Taxonomy" id="935700"/>
    <lineage>
        <taxon>Bacteria</taxon>
        <taxon>Pseudomonadati</taxon>
        <taxon>Pseudomonadota</taxon>
        <taxon>Alphaproteobacteria</taxon>
        <taxon>Rhodobacterales</taxon>
        <taxon>Roseobacteraceae</taxon>
        <taxon>Jannaschia</taxon>
    </lineage>
</organism>
<feature type="active site" description="Proton acceptor" evidence="8">
    <location>
        <position position="65"/>
    </location>
</feature>
<dbReference type="OrthoDB" id="9792692at2"/>
<comment type="subunit">
    <text evidence="8">Homodimer.</text>
</comment>
<feature type="domain" description="Shikimate dehydrogenase substrate binding N-terminal" evidence="10">
    <location>
        <begin position="6"/>
        <end position="88"/>
    </location>
</feature>
<dbReference type="Proteomes" id="UP000032232">
    <property type="component" value="Unassembled WGS sequence"/>
</dbReference>
<dbReference type="GO" id="GO:0009073">
    <property type="term" value="P:aromatic amino acid family biosynthetic process"/>
    <property type="evidence" value="ECO:0007669"/>
    <property type="project" value="UniProtKB-KW"/>
</dbReference>
<evidence type="ECO:0000259" key="9">
    <source>
        <dbReference type="Pfam" id="PF01488"/>
    </source>
</evidence>
<feature type="binding site" evidence="8">
    <location>
        <begin position="125"/>
        <end position="129"/>
    </location>
    <ligand>
        <name>NADP(+)</name>
        <dbReference type="ChEBI" id="CHEBI:58349"/>
    </ligand>
</feature>
<dbReference type="InterPro" id="IPR013708">
    <property type="entry name" value="Shikimate_DH-bd_N"/>
</dbReference>
<feature type="binding site" evidence="8">
    <location>
        <position position="101"/>
    </location>
    <ligand>
        <name>shikimate</name>
        <dbReference type="ChEBI" id="CHEBI:36208"/>
    </ligand>
</feature>
<accession>A0A0D1EB33</accession>
<feature type="binding site" evidence="8">
    <location>
        <position position="209"/>
    </location>
    <ligand>
        <name>NADP(+)</name>
        <dbReference type="ChEBI" id="CHEBI:58349"/>
    </ligand>
</feature>
<evidence type="ECO:0000256" key="3">
    <source>
        <dbReference type="ARBA" id="ARBA00022605"/>
    </source>
</evidence>
<dbReference type="Gene3D" id="3.40.50.10860">
    <property type="entry name" value="Leucine Dehydrogenase, chain A, domain 1"/>
    <property type="match status" value="1"/>
</dbReference>
<dbReference type="HAMAP" id="MF_00222">
    <property type="entry name" value="Shikimate_DH_AroE"/>
    <property type="match status" value="1"/>
</dbReference>
<feature type="binding site" evidence="8">
    <location>
        <position position="86"/>
    </location>
    <ligand>
        <name>shikimate</name>
        <dbReference type="ChEBI" id="CHEBI:36208"/>
    </ligand>
</feature>
<dbReference type="Pfam" id="PF08501">
    <property type="entry name" value="Shikimate_dh_N"/>
    <property type="match status" value="1"/>
</dbReference>
<dbReference type="NCBIfam" id="TIGR00507">
    <property type="entry name" value="aroE"/>
    <property type="match status" value="1"/>
</dbReference>
<comment type="pathway">
    <text evidence="1 8">Metabolic intermediate biosynthesis; chorismate biosynthesis; chorismate from D-erythrose 4-phosphate and phosphoenolpyruvate: step 4/7.</text>
</comment>
<reference evidence="12 13" key="1">
    <citation type="submission" date="2015-02" db="EMBL/GenBank/DDBJ databases">
        <title>Genome Sequence of Jannaschia aquimarina DSM28248, a member of the Roseobacter clade.</title>
        <authorList>
            <person name="Voget S."/>
            <person name="Daniel R."/>
        </authorList>
    </citation>
    <scope>NUCLEOTIDE SEQUENCE [LARGE SCALE GENOMIC DNA]</scope>
    <source>
        <strain evidence="12 13">GSW-M26</strain>
    </source>
</reference>
<dbReference type="RefSeq" id="WP_043920051.1">
    <property type="nucleotide sequence ID" value="NZ_FZPF01000001.1"/>
</dbReference>
<dbReference type="CDD" id="cd01065">
    <property type="entry name" value="NAD_bind_Shikimate_DH"/>
    <property type="match status" value="1"/>
</dbReference>
<proteinExistence type="inferred from homology"/>
<dbReference type="InterPro" id="IPR022893">
    <property type="entry name" value="Shikimate_DH_fam"/>
</dbReference>
<feature type="binding site" evidence="8">
    <location>
        <begin position="149"/>
        <end position="154"/>
    </location>
    <ligand>
        <name>NADP(+)</name>
        <dbReference type="ChEBI" id="CHEBI:58349"/>
    </ligand>
</feature>
<feature type="binding site" evidence="8">
    <location>
        <begin position="14"/>
        <end position="16"/>
    </location>
    <ligand>
        <name>shikimate</name>
        <dbReference type="ChEBI" id="CHEBI:36208"/>
    </ligand>
</feature>
<evidence type="ECO:0000256" key="2">
    <source>
        <dbReference type="ARBA" id="ARBA00012962"/>
    </source>
</evidence>
<dbReference type="PANTHER" id="PTHR21089:SF1">
    <property type="entry name" value="BIFUNCTIONAL 3-DEHYDROQUINATE DEHYDRATASE_SHIKIMATE DEHYDROGENASE, CHLOROPLASTIC"/>
    <property type="match status" value="1"/>
</dbReference>
<feature type="binding site" evidence="8">
    <location>
        <position position="211"/>
    </location>
    <ligand>
        <name>shikimate</name>
        <dbReference type="ChEBI" id="CHEBI:36208"/>
    </ligand>
</feature>
<dbReference type="GO" id="GO:0005829">
    <property type="term" value="C:cytosol"/>
    <property type="evidence" value="ECO:0007669"/>
    <property type="project" value="TreeGrafter"/>
</dbReference>
<dbReference type="Gene3D" id="3.40.50.720">
    <property type="entry name" value="NAD(P)-binding Rossmann-like Domain"/>
    <property type="match status" value="1"/>
</dbReference>
<evidence type="ECO:0000256" key="5">
    <source>
        <dbReference type="ARBA" id="ARBA00023002"/>
    </source>
</evidence>
<gene>
    <name evidence="12" type="primary">aroE_2</name>
    <name evidence="8" type="synonym">aroE</name>
    <name evidence="12" type="ORF">jaqu_32890</name>
</gene>
<dbReference type="GO" id="GO:0019632">
    <property type="term" value="P:shikimate metabolic process"/>
    <property type="evidence" value="ECO:0007669"/>
    <property type="project" value="InterPro"/>
</dbReference>
<dbReference type="STRING" id="935700.jaqu_32890"/>
<dbReference type="InterPro" id="IPR041121">
    <property type="entry name" value="SDH_C"/>
</dbReference>
<dbReference type="UniPathway" id="UPA00053">
    <property type="reaction ID" value="UER00087"/>
</dbReference>
<dbReference type="InterPro" id="IPR006151">
    <property type="entry name" value="Shikm_DH/Glu-tRNA_Rdtase"/>
</dbReference>
<feature type="binding site" evidence="8">
    <location>
        <position position="77"/>
    </location>
    <ligand>
        <name>NADP(+)</name>
        <dbReference type="ChEBI" id="CHEBI:58349"/>
    </ligand>
</feature>
<dbReference type="Pfam" id="PF18317">
    <property type="entry name" value="SDH_C"/>
    <property type="match status" value="1"/>
</dbReference>
<dbReference type="InterPro" id="IPR046346">
    <property type="entry name" value="Aminoacid_DH-like_N_sf"/>
</dbReference>
<name>A0A0D1EB33_9RHOB</name>
<dbReference type="EC" id="1.1.1.25" evidence="2 8"/>
<keyword evidence="13" id="KW-1185">Reference proteome</keyword>
<keyword evidence="3 8" id="KW-0028">Amino-acid biosynthesis</keyword>
<dbReference type="GO" id="GO:0009423">
    <property type="term" value="P:chorismate biosynthetic process"/>
    <property type="evidence" value="ECO:0007669"/>
    <property type="project" value="UniProtKB-UniRule"/>
</dbReference>
<feature type="domain" description="SDH C-terminal" evidence="11">
    <location>
        <begin position="232"/>
        <end position="256"/>
    </location>
</feature>
<evidence type="ECO:0000256" key="7">
    <source>
        <dbReference type="ARBA" id="ARBA00049442"/>
    </source>
</evidence>
<evidence type="ECO:0000256" key="4">
    <source>
        <dbReference type="ARBA" id="ARBA00022857"/>
    </source>
</evidence>
<evidence type="ECO:0000259" key="10">
    <source>
        <dbReference type="Pfam" id="PF08501"/>
    </source>
</evidence>
<protein>
    <recommendedName>
        <fullName evidence="2 8">Shikimate dehydrogenase (NADP(+))</fullName>
        <shortName evidence="8">SDH</shortName>
        <ecNumber evidence="2 8">1.1.1.25</ecNumber>
    </recommendedName>
</protein>
<comment type="function">
    <text evidence="8">Involved in the biosynthesis of the chorismate, which leads to the biosynthesis of aromatic amino acids. Catalyzes the reversible NADPH linked reduction of 3-dehydroshikimate (DHSA) to yield shikimate (SA).</text>
</comment>
<evidence type="ECO:0000313" key="12">
    <source>
        <dbReference type="EMBL" id="KIT14964.1"/>
    </source>
</evidence>
<evidence type="ECO:0000256" key="6">
    <source>
        <dbReference type="ARBA" id="ARBA00023141"/>
    </source>
</evidence>
<comment type="caution">
    <text evidence="12">The sequence shown here is derived from an EMBL/GenBank/DDBJ whole genome shotgun (WGS) entry which is preliminary data.</text>
</comment>
<dbReference type="NCBIfam" id="NF001312">
    <property type="entry name" value="PRK00258.1-4"/>
    <property type="match status" value="1"/>
</dbReference>
<evidence type="ECO:0000259" key="11">
    <source>
        <dbReference type="Pfam" id="PF18317"/>
    </source>
</evidence>
<feature type="binding site" evidence="8">
    <location>
        <position position="239"/>
    </location>
    <ligand>
        <name>shikimate</name>
        <dbReference type="ChEBI" id="CHEBI:36208"/>
    </ligand>
</feature>
<evidence type="ECO:0000256" key="8">
    <source>
        <dbReference type="HAMAP-Rule" id="MF_00222"/>
    </source>
</evidence>
<dbReference type="PATRIC" id="fig|935700.4.peg.3396"/>
<evidence type="ECO:0000313" key="13">
    <source>
        <dbReference type="Proteomes" id="UP000032232"/>
    </source>
</evidence>
<comment type="similarity">
    <text evidence="8">Belongs to the shikimate dehydrogenase family.</text>
</comment>
<dbReference type="Pfam" id="PF01488">
    <property type="entry name" value="Shikimate_DH"/>
    <property type="match status" value="1"/>
</dbReference>
<evidence type="ECO:0000256" key="1">
    <source>
        <dbReference type="ARBA" id="ARBA00004871"/>
    </source>
</evidence>
<dbReference type="InterPro" id="IPR036291">
    <property type="entry name" value="NAD(P)-bd_dom_sf"/>
</dbReference>
<keyword evidence="6 8" id="KW-0057">Aromatic amino acid biosynthesis</keyword>
<dbReference type="PANTHER" id="PTHR21089">
    <property type="entry name" value="SHIKIMATE DEHYDROGENASE"/>
    <property type="match status" value="1"/>
</dbReference>
<dbReference type="EMBL" id="JYFE01000060">
    <property type="protein sequence ID" value="KIT14964.1"/>
    <property type="molecule type" value="Genomic_DNA"/>
</dbReference>
<dbReference type="GO" id="GO:0004764">
    <property type="term" value="F:shikimate 3-dehydrogenase (NADP+) activity"/>
    <property type="evidence" value="ECO:0007669"/>
    <property type="project" value="UniProtKB-UniRule"/>
</dbReference>
<keyword evidence="4 8" id="KW-0521">NADP</keyword>
<dbReference type="GO" id="GO:0008652">
    <property type="term" value="P:amino acid biosynthetic process"/>
    <property type="evidence" value="ECO:0007669"/>
    <property type="project" value="UniProtKB-KW"/>
</dbReference>
<dbReference type="GO" id="GO:0050661">
    <property type="term" value="F:NADP binding"/>
    <property type="evidence" value="ECO:0007669"/>
    <property type="project" value="InterPro"/>
</dbReference>
<feature type="binding site" evidence="8">
    <location>
        <position position="61"/>
    </location>
    <ligand>
        <name>shikimate</name>
        <dbReference type="ChEBI" id="CHEBI:36208"/>
    </ligand>
</feature>
<sequence>MILAAVLGDPISHSRSPRLHGHWIRRHRIDGAYVPLHVSNDDLLRVLDLLPGLGFAGCNITIPHKEAALAVADQVTDRARRIGAVNTLTFKDQMILADNTDGEGFLSSLDAGADWPKDRPAVVLGAGGAARGIVDALVSAGVPEVRIVNRTHGRAEVLAERFDRCVAQDEAELGDAGLLVNTTSLGMEGQPPLDLDLAYLPDAAVVTDIVYTPLETPLLRAARERGLATVDGLGMLLHQAVPGFEAWFGVRPQVDADLRRAVLG</sequence>
<dbReference type="InterPro" id="IPR011342">
    <property type="entry name" value="Shikimate_DH"/>
</dbReference>
<keyword evidence="5 8" id="KW-0560">Oxidoreductase</keyword>
<dbReference type="SUPFAM" id="SSF53223">
    <property type="entry name" value="Aminoacid dehydrogenase-like, N-terminal domain"/>
    <property type="match status" value="1"/>
</dbReference>
<comment type="catalytic activity">
    <reaction evidence="7 8">
        <text>shikimate + NADP(+) = 3-dehydroshikimate + NADPH + H(+)</text>
        <dbReference type="Rhea" id="RHEA:17737"/>
        <dbReference type="ChEBI" id="CHEBI:15378"/>
        <dbReference type="ChEBI" id="CHEBI:16630"/>
        <dbReference type="ChEBI" id="CHEBI:36208"/>
        <dbReference type="ChEBI" id="CHEBI:57783"/>
        <dbReference type="ChEBI" id="CHEBI:58349"/>
        <dbReference type="EC" id="1.1.1.25"/>
    </reaction>
</comment>
<feature type="domain" description="Quinate/shikimate 5-dehydrogenase/glutamyl-tRNA reductase" evidence="9">
    <location>
        <begin position="118"/>
        <end position="164"/>
    </location>
</feature>
<dbReference type="AlphaFoldDB" id="A0A0D1EB33"/>